<comment type="caution">
    <text evidence="1">The sequence shown here is derived from an EMBL/GenBank/DDBJ whole genome shotgun (WGS) entry which is preliminary data.</text>
</comment>
<dbReference type="RefSeq" id="WP_004303101.1">
    <property type="nucleotide sequence ID" value="NZ_CABKQC010000002.1"/>
</dbReference>
<evidence type="ECO:0000313" key="2">
    <source>
        <dbReference type="Proteomes" id="UP000478493"/>
    </source>
</evidence>
<dbReference type="AlphaFoldDB" id="A0A5M5M8W3"/>
<name>A0A5M5M8W3_BACOV</name>
<gene>
    <name evidence="1" type="ORF">F3B85_05530</name>
</gene>
<sequence length="180" mass="20725">MKYWKQGFYDEPIDGSVEITEEHYQELLVGQSAGLLIAESQKGYPILVVHEATIEETRAQKLNELRLYDLSETVNQFSINDVFGWLNKSTRVGLMNSINIEKEAGRSETSIWIGDIKFILSIERAIDMLQQLELYTLACYDTTQRHTKAISQLETKEEIEAYSFKTGYPRKLNFSGYPIV</sequence>
<accession>A0A5M5M8W3</accession>
<dbReference type="Proteomes" id="UP000478493">
    <property type="component" value="Unassembled WGS sequence"/>
</dbReference>
<organism evidence="1 2">
    <name type="scientific">Bacteroides ovatus</name>
    <dbReference type="NCBI Taxonomy" id="28116"/>
    <lineage>
        <taxon>Bacteria</taxon>
        <taxon>Pseudomonadati</taxon>
        <taxon>Bacteroidota</taxon>
        <taxon>Bacteroidia</taxon>
        <taxon>Bacteroidales</taxon>
        <taxon>Bacteroidaceae</taxon>
        <taxon>Bacteroides</taxon>
    </lineage>
</organism>
<evidence type="ECO:0000313" key="1">
    <source>
        <dbReference type="EMBL" id="KAA4539469.1"/>
    </source>
</evidence>
<dbReference type="EMBL" id="VWGP01000004">
    <property type="protein sequence ID" value="KAA4539469.1"/>
    <property type="molecule type" value="Genomic_DNA"/>
</dbReference>
<proteinExistence type="predicted"/>
<protein>
    <submittedName>
        <fullName evidence="1">DUF4376 domain-containing protein</fullName>
    </submittedName>
</protein>
<reference evidence="1 2" key="1">
    <citation type="journal article" date="2019" name="Nat. Med.">
        <title>A library of human gut bacterial isolates paired with longitudinal multiomics data enables mechanistic microbiome research.</title>
        <authorList>
            <person name="Poyet M."/>
            <person name="Groussin M."/>
            <person name="Gibbons S.M."/>
            <person name="Avila-Pacheco J."/>
            <person name="Jiang X."/>
            <person name="Kearney S.M."/>
            <person name="Perrotta A.R."/>
            <person name="Berdy B."/>
            <person name="Zhao S."/>
            <person name="Lieberman T.D."/>
            <person name="Swanson P.K."/>
            <person name="Smith M."/>
            <person name="Roesemann S."/>
            <person name="Alexander J.E."/>
            <person name="Rich S.A."/>
            <person name="Livny J."/>
            <person name="Vlamakis H."/>
            <person name="Clish C."/>
            <person name="Bullock K."/>
            <person name="Deik A."/>
            <person name="Scott J."/>
            <person name="Pierce K.A."/>
            <person name="Xavier R.J."/>
            <person name="Alm E.J."/>
        </authorList>
    </citation>
    <scope>NUCLEOTIDE SEQUENCE [LARGE SCALE GENOMIC DNA]</scope>
    <source>
        <strain evidence="1 2">BIOML-A41</strain>
    </source>
</reference>